<organism evidence="1 2">
    <name type="scientific">Lysinibacillus odysseyi 34hs-1 = NBRC 100172</name>
    <dbReference type="NCBI Taxonomy" id="1220589"/>
    <lineage>
        <taxon>Bacteria</taxon>
        <taxon>Bacillati</taxon>
        <taxon>Bacillota</taxon>
        <taxon>Bacilli</taxon>
        <taxon>Bacillales</taxon>
        <taxon>Bacillaceae</taxon>
        <taxon>Lysinibacillus</taxon>
    </lineage>
</organism>
<evidence type="ECO:0000313" key="2">
    <source>
        <dbReference type="Proteomes" id="UP000030437"/>
    </source>
</evidence>
<dbReference type="InterPro" id="IPR050072">
    <property type="entry name" value="Peptidase_M20A"/>
</dbReference>
<dbReference type="RefSeq" id="WP_036152112.1">
    <property type="nucleotide sequence ID" value="NZ_AVCX01000011.1"/>
</dbReference>
<dbReference type="PANTHER" id="PTHR43808">
    <property type="entry name" value="ACETYLORNITHINE DEACETYLASE"/>
    <property type="match status" value="1"/>
</dbReference>
<dbReference type="Proteomes" id="UP000030437">
    <property type="component" value="Unassembled WGS sequence"/>
</dbReference>
<dbReference type="GO" id="GO:0016787">
    <property type="term" value="F:hydrolase activity"/>
    <property type="evidence" value="ECO:0007669"/>
    <property type="project" value="InterPro"/>
</dbReference>
<dbReference type="Gene3D" id="3.40.630.10">
    <property type="entry name" value="Zn peptidases"/>
    <property type="match status" value="1"/>
</dbReference>
<dbReference type="EMBL" id="JPVP01000050">
    <property type="protein sequence ID" value="KGR86787.1"/>
    <property type="molecule type" value="Genomic_DNA"/>
</dbReference>
<sequence>MLNCRDDILTYTKQLVSIESIVNTTGEGAIAHSLFGTISSLPYFLHNPGSVALEKTINDDQERYNVMAFVKGKKGNSNRTIILMGHIDTVGIDDFNQLKEHACSPDELIEALKKEKLPASAKEHLESGDWLFGRGVLDMKSGVASNLYLLKYYSEHLEELDGNILLLAECDEEDGSHGVLSSLKTLKKWKEEHGFEYIAAINSDFVSPRFEGDENRYIYKGTVGKLLPSFFITGAETHVGSAFEGLDPNFIAAELTKQINYNPELCNEAYGETTVPPVSLKQTDLKPSYTVQTALSAYVYYNFFIHSWSPKDVLDKLKEQAMIAFANALDTFEERYRTYSEMSGERFVSPPWKPRVFTYEEMEQLLIEENGDSFIAHMNEFKQALLTNAELDTRMFAARVVEEAWKWMRDKDPAIILFYSSLYSPRIEVTGKTDDELNLISALDKAVEAIQPEYPHPIVTRNFFPYISDMSFMALSDDEEGINAVSRNNPGWGTKHYVEFQDIRDINVPVINIGPYGLDAHKKLERMEMKYSLEIVPNITNLVIQNLLTDDEKSL</sequence>
<dbReference type="eggNOG" id="COG4187">
    <property type="taxonomic scope" value="Bacteria"/>
</dbReference>
<dbReference type="InterPro" id="IPR002933">
    <property type="entry name" value="Peptidase_M20"/>
</dbReference>
<dbReference type="PANTHER" id="PTHR43808:SF27">
    <property type="entry name" value="PROTEIN ROCB"/>
    <property type="match status" value="1"/>
</dbReference>
<dbReference type="SUPFAM" id="SSF53187">
    <property type="entry name" value="Zn-dependent exopeptidases"/>
    <property type="match status" value="1"/>
</dbReference>
<dbReference type="OrthoDB" id="9815360at2"/>
<accession>A0A0A3JIJ6</accession>
<evidence type="ECO:0000313" key="1">
    <source>
        <dbReference type="EMBL" id="KGR86787.1"/>
    </source>
</evidence>
<reference evidence="1 2" key="1">
    <citation type="submission" date="2014-02" db="EMBL/GenBank/DDBJ databases">
        <title>Draft genome sequence of Lysinibacillus odysseyi NBRC 100172.</title>
        <authorList>
            <person name="Zhang F."/>
            <person name="Wang G."/>
            <person name="Zhang L."/>
        </authorList>
    </citation>
    <scope>NUCLEOTIDE SEQUENCE [LARGE SCALE GENOMIC DNA]</scope>
    <source>
        <strain evidence="1 2">NBRC 100172</strain>
    </source>
</reference>
<dbReference type="Pfam" id="PF01546">
    <property type="entry name" value="Peptidase_M20"/>
    <property type="match status" value="1"/>
</dbReference>
<proteinExistence type="predicted"/>
<comment type="caution">
    <text evidence="1">The sequence shown here is derived from an EMBL/GenBank/DDBJ whole genome shotgun (WGS) entry which is preliminary data.</text>
</comment>
<dbReference type="InterPro" id="IPR012166">
    <property type="entry name" value="Uncharacterised_RocB"/>
</dbReference>
<gene>
    <name evidence="1" type="ORF">CD32_05485</name>
</gene>
<dbReference type="PIRSF" id="PIRSF010386">
    <property type="entry name" value="RocB"/>
    <property type="match status" value="1"/>
</dbReference>
<dbReference type="AlphaFoldDB" id="A0A0A3JIJ6"/>
<protein>
    <submittedName>
        <fullName evidence="1">Peptidase M20</fullName>
    </submittedName>
</protein>
<name>A0A0A3JIJ6_9BACI</name>
<keyword evidence="2" id="KW-1185">Reference proteome</keyword>